<gene>
    <name evidence="2" type="ORF">S01H1_49434</name>
</gene>
<name>X0VV16_9ZZZZ</name>
<evidence type="ECO:0000259" key="1">
    <source>
        <dbReference type="Pfam" id="PF00733"/>
    </source>
</evidence>
<organism evidence="2">
    <name type="scientific">marine sediment metagenome</name>
    <dbReference type="NCBI Taxonomy" id="412755"/>
    <lineage>
        <taxon>unclassified sequences</taxon>
        <taxon>metagenomes</taxon>
        <taxon>ecological metagenomes</taxon>
    </lineage>
</organism>
<dbReference type="AlphaFoldDB" id="X0VV16"/>
<dbReference type="InterPro" id="IPR001962">
    <property type="entry name" value="Asn_synthase"/>
</dbReference>
<dbReference type="GO" id="GO:0006529">
    <property type="term" value="P:asparagine biosynthetic process"/>
    <property type="evidence" value="ECO:0007669"/>
    <property type="project" value="InterPro"/>
</dbReference>
<accession>X0VV16</accession>
<feature type="domain" description="Asparagine synthetase" evidence="1">
    <location>
        <begin position="35"/>
        <end position="246"/>
    </location>
</feature>
<dbReference type="SUPFAM" id="SSF52402">
    <property type="entry name" value="Adenine nucleotide alpha hydrolases-like"/>
    <property type="match status" value="1"/>
</dbReference>
<sequence length="261" mass="28491">RYWYPDFIGNSGAQRPTTDEMLQAMQSGIRRSLPNGPVGTFLSGGLDSSTITGLASQIAESPLPAFTIGFDATGYDEMSFARTVAEHFGNEHQQYYVTCADVVDSAPYIAANCDEPFGNSSIIPTYFCAKLAASHGCSTMLAGDGGDELFGGNERYAKQRIFEHFGRLPPVLQSLAKRLASQHQDSPITVLRKFSSYVSQASVPLPDRLETYNLLTMIPSDRIFTADFLAAVRPSEPLDMMSSVYDAAGQTDTLNHLLYLD</sequence>
<feature type="non-terminal residue" evidence="2">
    <location>
        <position position="1"/>
    </location>
</feature>
<dbReference type="PANTHER" id="PTHR43284">
    <property type="entry name" value="ASPARAGINE SYNTHETASE (GLUTAMINE-HYDROLYZING)"/>
    <property type="match status" value="1"/>
</dbReference>
<feature type="non-terminal residue" evidence="2">
    <location>
        <position position="261"/>
    </location>
</feature>
<comment type="caution">
    <text evidence="2">The sequence shown here is derived from an EMBL/GenBank/DDBJ whole genome shotgun (WGS) entry which is preliminary data.</text>
</comment>
<dbReference type="Pfam" id="PF00733">
    <property type="entry name" value="Asn_synthase"/>
    <property type="match status" value="1"/>
</dbReference>
<dbReference type="Gene3D" id="3.40.50.620">
    <property type="entry name" value="HUPs"/>
    <property type="match status" value="1"/>
</dbReference>
<dbReference type="EMBL" id="BARS01031804">
    <property type="protein sequence ID" value="GAG22254.1"/>
    <property type="molecule type" value="Genomic_DNA"/>
</dbReference>
<proteinExistence type="predicted"/>
<dbReference type="GO" id="GO:0004066">
    <property type="term" value="F:asparagine synthase (glutamine-hydrolyzing) activity"/>
    <property type="evidence" value="ECO:0007669"/>
    <property type="project" value="InterPro"/>
</dbReference>
<reference evidence="2" key="1">
    <citation type="journal article" date="2014" name="Front. Microbiol.">
        <title>High frequency of phylogenetically diverse reductive dehalogenase-homologous genes in deep subseafloor sedimentary metagenomes.</title>
        <authorList>
            <person name="Kawai M."/>
            <person name="Futagami T."/>
            <person name="Toyoda A."/>
            <person name="Takaki Y."/>
            <person name="Nishi S."/>
            <person name="Hori S."/>
            <person name="Arai W."/>
            <person name="Tsubouchi T."/>
            <person name="Morono Y."/>
            <person name="Uchiyama I."/>
            <person name="Ito T."/>
            <person name="Fujiyama A."/>
            <person name="Inagaki F."/>
            <person name="Takami H."/>
        </authorList>
    </citation>
    <scope>NUCLEOTIDE SEQUENCE</scope>
    <source>
        <strain evidence="2">Expedition CK06-06</strain>
    </source>
</reference>
<dbReference type="InterPro" id="IPR051786">
    <property type="entry name" value="ASN_synthetase/amidase"/>
</dbReference>
<dbReference type="PANTHER" id="PTHR43284:SF1">
    <property type="entry name" value="ASPARAGINE SYNTHETASE"/>
    <property type="match status" value="1"/>
</dbReference>
<dbReference type="GO" id="GO:0005829">
    <property type="term" value="C:cytosol"/>
    <property type="evidence" value="ECO:0007669"/>
    <property type="project" value="TreeGrafter"/>
</dbReference>
<protein>
    <recommendedName>
        <fullName evidence="1">Asparagine synthetase domain-containing protein</fullName>
    </recommendedName>
</protein>
<dbReference type="InterPro" id="IPR014729">
    <property type="entry name" value="Rossmann-like_a/b/a_fold"/>
</dbReference>
<evidence type="ECO:0000313" key="2">
    <source>
        <dbReference type="EMBL" id="GAG22254.1"/>
    </source>
</evidence>
<dbReference type="CDD" id="cd01991">
    <property type="entry name" value="Asn_synthase_B_C"/>
    <property type="match status" value="1"/>
</dbReference>